<proteinExistence type="predicted"/>
<reference evidence="2" key="1">
    <citation type="journal article" date="2020" name="Plant J.">
        <title>Transposons played a major role in the diversification between the closely related almond and peach genomes: results from the almond genome sequence.</title>
        <authorList>
            <person name="Alioto T."/>
            <person name="Alexiou K.G."/>
            <person name="Bardil A."/>
            <person name="Barteri F."/>
            <person name="Castanera R."/>
            <person name="Cruz F."/>
            <person name="Dhingra A."/>
            <person name="Duval H."/>
            <person name="Fernandez I Marti A."/>
            <person name="Frias L."/>
            <person name="Galan B."/>
            <person name="Garcia J.L."/>
            <person name="Howad W."/>
            <person name="Gomez-Garrido J."/>
            <person name="Gut M."/>
            <person name="Julca I."/>
            <person name="Morata J."/>
            <person name="Puigdomenech P."/>
            <person name="Ribeca P."/>
            <person name="Rubio Cabetas M.J."/>
            <person name="Vlasova A."/>
            <person name="Wirthensohn M."/>
            <person name="Garcia-Mas J."/>
            <person name="Gabaldon T."/>
            <person name="Casacuberta J.M."/>
            <person name="Arus P."/>
        </authorList>
    </citation>
    <scope>NUCLEOTIDE SEQUENCE [LARGE SCALE GENOMIC DNA]</scope>
    <source>
        <strain evidence="2">cv. Texas</strain>
    </source>
</reference>
<accession>A0A5E4FZ03</accession>
<dbReference type="Proteomes" id="UP000327085">
    <property type="component" value="Chromosome 3"/>
</dbReference>
<feature type="non-terminal residue" evidence="1">
    <location>
        <position position="52"/>
    </location>
</feature>
<dbReference type="EMBL" id="CABIKO010000254">
    <property type="protein sequence ID" value="VVA32630.1"/>
    <property type="molecule type" value="Genomic_DNA"/>
</dbReference>
<dbReference type="Gramene" id="VVA32630">
    <property type="protein sequence ID" value="VVA32630"/>
    <property type="gene ID" value="Prudul26B003405"/>
</dbReference>
<evidence type="ECO:0000313" key="2">
    <source>
        <dbReference type="Proteomes" id="UP000327085"/>
    </source>
</evidence>
<feature type="non-terminal residue" evidence="1">
    <location>
        <position position="1"/>
    </location>
</feature>
<gene>
    <name evidence="1" type="ORF">ALMOND_2B003405</name>
</gene>
<organism evidence="1 2">
    <name type="scientific">Prunus dulcis</name>
    <name type="common">Almond</name>
    <name type="synonym">Amygdalus dulcis</name>
    <dbReference type="NCBI Taxonomy" id="3755"/>
    <lineage>
        <taxon>Eukaryota</taxon>
        <taxon>Viridiplantae</taxon>
        <taxon>Streptophyta</taxon>
        <taxon>Embryophyta</taxon>
        <taxon>Tracheophyta</taxon>
        <taxon>Spermatophyta</taxon>
        <taxon>Magnoliopsida</taxon>
        <taxon>eudicotyledons</taxon>
        <taxon>Gunneridae</taxon>
        <taxon>Pentapetalae</taxon>
        <taxon>rosids</taxon>
        <taxon>fabids</taxon>
        <taxon>Rosales</taxon>
        <taxon>Rosaceae</taxon>
        <taxon>Amygdaloideae</taxon>
        <taxon>Amygdaleae</taxon>
        <taxon>Prunus</taxon>
    </lineage>
</organism>
<name>A0A5E4FZ03_PRUDU</name>
<dbReference type="AlphaFoldDB" id="A0A5E4FZ03"/>
<dbReference type="InParanoid" id="A0A5E4FZ03"/>
<evidence type="ECO:0000313" key="1">
    <source>
        <dbReference type="EMBL" id="VVA32630.1"/>
    </source>
</evidence>
<sequence length="52" mass="6049">GGPSCERHCCLAKRELARICLRLLFKPFTWFSSTPAERQGWLENFCRTEICS</sequence>
<protein>
    <submittedName>
        <fullName evidence="1">Uncharacterized protein</fullName>
    </submittedName>
</protein>